<feature type="domain" description="TonB-dependent receptor-like beta-barrel" evidence="13">
    <location>
        <begin position="226"/>
        <end position="762"/>
    </location>
</feature>
<name>A1VTB7_POLNA</name>
<evidence type="ECO:0000256" key="2">
    <source>
        <dbReference type="ARBA" id="ARBA00009810"/>
    </source>
</evidence>
<dbReference type="GO" id="GO:0044718">
    <property type="term" value="P:siderophore transmembrane transport"/>
    <property type="evidence" value="ECO:0007669"/>
    <property type="project" value="TreeGrafter"/>
</dbReference>
<dbReference type="Gene3D" id="2.170.130.10">
    <property type="entry name" value="TonB-dependent receptor, plug domain"/>
    <property type="match status" value="1"/>
</dbReference>
<evidence type="ECO:0000256" key="8">
    <source>
        <dbReference type="ARBA" id="ARBA00023170"/>
    </source>
</evidence>
<comment type="similarity">
    <text evidence="2 10 11">Belongs to the TonB-dependent receptor family.</text>
</comment>
<evidence type="ECO:0000259" key="13">
    <source>
        <dbReference type="Pfam" id="PF00593"/>
    </source>
</evidence>
<accession>A1VTB7</accession>
<dbReference type="Pfam" id="PF00593">
    <property type="entry name" value="TonB_dep_Rec_b-barrel"/>
    <property type="match status" value="1"/>
</dbReference>
<sequence length="822" mass="87714">MLALASAFAFNAQAQQEKSLATVEVIGSTPLPGIGQPLNELAAPVQSATSRDITASGALELGEFMNRRLGSVHVNETQGNPFQLDVNYRGYTASPLLGTPQGLSVYMDGVRMNQPFGDVVSWDLIPRGAIASMTLMPGSNPLFGLNTLGGALSVQTKDGRNNPGTALQTTLGSNARRAVEFEHGGFNDKGLDWYVNANVFKENGWRDDSPSDVRQLFGKLGWKSGGTDLKLTLAHADNQLNGNGLQEQGLLAASRSSVYTKPDITKNRSTLLNLAGTHTVNDNLLFSGNAYYRDLKTSTYNGDINEDSLDQSVYQPSAAERAALTAAGYSGFPASGANAANTPFPKWRCIGQALLNDEPAEKCNGLINRTRTEQQNYGLSGQMTWLGDLAGKRNQFVAGAGIDASRVKFRQSSELGYLNPDRSITGVNAFGDGVTGGDVDGEPYDTRVDLKSRTRTWSVFASDTLALQDNLHLTLSGRYNATSVKNRDQLHADGDSASLSGDHRFSRFNPAVGLSYSPTKTLNAYAGYSESSRAPTSIELGCANPEQPCKLPNAMAGDPPLKQVVTRTIEAGLRGTAPGGVQWNAGVFRAENRDDILFVADNQSGYGYFKNFGQTRRQGLELGLSRQVGRLNVGAQYTFLDATYQSAETVNGSGNSSNDAASAGSPGQEGSIQIKPGDRIPLIPRQMLKLFADYAVTPAFTLNGSMVAVSGALARGNENGGHQADGTYYLGSGRSAGYAVFNLGAGYRMTPKLQLTAQLDNVFDTQYSTAAQLGATGFDANGNFVARPLGGSNADGYALRQSTFYAPGAPRRIWFGLRYVFS</sequence>
<dbReference type="eggNOG" id="COG4772">
    <property type="taxonomic scope" value="Bacteria"/>
</dbReference>
<dbReference type="InterPro" id="IPR012910">
    <property type="entry name" value="Plug_dom"/>
</dbReference>
<dbReference type="PROSITE" id="PS52016">
    <property type="entry name" value="TONB_DEPENDENT_REC_3"/>
    <property type="match status" value="1"/>
</dbReference>
<evidence type="ECO:0000256" key="11">
    <source>
        <dbReference type="RuleBase" id="RU003357"/>
    </source>
</evidence>
<feature type="region of interest" description="Disordered" evidence="12">
    <location>
        <begin position="648"/>
        <end position="676"/>
    </location>
</feature>
<dbReference type="HOGENOM" id="CLU_008654_0_0_4"/>
<proteinExistence type="inferred from homology"/>
<keyword evidence="16" id="KW-1185">Reference proteome</keyword>
<dbReference type="KEGG" id="pna:Pnap_3599"/>
<dbReference type="EMBL" id="CP000529">
    <property type="protein sequence ID" value="ABM38895.1"/>
    <property type="molecule type" value="Genomic_DNA"/>
</dbReference>
<comment type="subcellular location">
    <subcellularLocation>
        <location evidence="1 10">Cell outer membrane</location>
        <topology evidence="1 10">Multi-pass membrane protein</topology>
    </subcellularLocation>
</comment>
<keyword evidence="7 10" id="KW-0472">Membrane</keyword>
<evidence type="ECO:0000256" key="1">
    <source>
        <dbReference type="ARBA" id="ARBA00004571"/>
    </source>
</evidence>
<dbReference type="SUPFAM" id="SSF56935">
    <property type="entry name" value="Porins"/>
    <property type="match status" value="1"/>
</dbReference>
<evidence type="ECO:0000256" key="6">
    <source>
        <dbReference type="ARBA" id="ARBA00023077"/>
    </source>
</evidence>
<dbReference type="InterPro" id="IPR036942">
    <property type="entry name" value="Beta-barrel_TonB_sf"/>
</dbReference>
<evidence type="ECO:0000256" key="3">
    <source>
        <dbReference type="ARBA" id="ARBA00022448"/>
    </source>
</evidence>
<keyword evidence="9 10" id="KW-0998">Cell outer membrane</keyword>
<evidence type="ECO:0000259" key="14">
    <source>
        <dbReference type="Pfam" id="PF07715"/>
    </source>
</evidence>
<dbReference type="Pfam" id="PF07715">
    <property type="entry name" value="Plug"/>
    <property type="match status" value="1"/>
</dbReference>
<dbReference type="AlphaFoldDB" id="A1VTB7"/>
<reference evidence="16" key="1">
    <citation type="journal article" date="2009" name="Environ. Microbiol.">
        <title>The genome of Polaromonas naphthalenivorans strain CJ2, isolated from coal tar-contaminated sediment, reveals physiological and metabolic versatility and evolution through extensive horizontal gene transfer.</title>
        <authorList>
            <person name="Yagi J.M."/>
            <person name="Sims D."/>
            <person name="Brettin T."/>
            <person name="Bruce D."/>
            <person name="Madsen E.L."/>
        </authorList>
    </citation>
    <scope>NUCLEOTIDE SEQUENCE [LARGE SCALE GENOMIC DNA]</scope>
    <source>
        <strain evidence="16">CJ2</strain>
    </source>
</reference>
<dbReference type="Proteomes" id="UP000000644">
    <property type="component" value="Chromosome"/>
</dbReference>
<evidence type="ECO:0000256" key="4">
    <source>
        <dbReference type="ARBA" id="ARBA00022452"/>
    </source>
</evidence>
<evidence type="ECO:0000313" key="16">
    <source>
        <dbReference type="Proteomes" id="UP000000644"/>
    </source>
</evidence>
<keyword evidence="8 15" id="KW-0675">Receptor</keyword>
<protein>
    <submittedName>
        <fullName evidence="15">TonB-dependent receptor</fullName>
    </submittedName>
</protein>
<dbReference type="STRING" id="365044.Pnap_3599"/>
<keyword evidence="4 10" id="KW-1134">Transmembrane beta strand</keyword>
<evidence type="ECO:0000256" key="7">
    <source>
        <dbReference type="ARBA" id="ARBA00023136"/>
    </source>
</evidence>
<evidence type="ECO:0000256" key="5">
    <source>
        <dbReference type="ARBA" id="ARBA00022692"/>
    </source>
</evidence>
<evidence type="ECO:0000313" key="15">
    <source>
        <dbReference type="EMBL" id="ABM38895.1"/>
    </source>
</evidence>
<feature type="domain" description="TonB-dependent receptor plug" evidence="14">
    <location>
        <begin position="38"/>
        <end position="151"/>
    </location>
</feature>
<dbReference type="Gene3D" id="2.40.170.20">
    <property type="entry name" value="TonB-dependent receptor, beta-barrel domain"/>
    <property type="match status" value="1"/>
</dbReference>
<keyword evidence="3 10" id="KW-0813">Transport</keyword>
<organism evidence="15 16">
    <name type="scientific">Polaromonas naphthalenivorans (strain CJ2)</name>
    <dbReference type="NCBI Taxonomy" id="365044"/>
    <lineage>
        <taxon>Bacteria</taxon>
        <taxon>Pseudomonadati</taxon>
        <taxon>Pseudomonadota</taxon>
        <taxon>Betaproteobacteria</taxon>
        <taxon>Burkholderiales</taxon>
        <taxon>Comamonadaceae</taxon>
        <taxon>Polaromonas</taxon>
    </lineage>
</organism>
<dbReference type="InterPro" id="IPR000531">
    <property type="entry name" value="Beta-barrel_TonB"/>
</dbReference>
<dbReference type="InterPro" id="IPR037066">
    <property type="entry name" value="Plug_dom_sf"/>
</dbReference>
<evidence type="ECO:0000256" key="9">
    <source>
        <dbReference type="ARBA" id="ARBA00023237"/>
    </source>
</evidence>
<dbReference type="GO" id="GO:0009279">
    <property type="term" value="C:cell outer membrane"/>
    <property type="evidence" value="ECO:0007669"/>
    <property type="project" value="UniProtKB-SubCell"/>
</dbReference>
<feature type="compositionally biased region" description="Low complexity" evidence="12">
    <location>
        <begin position="651"/>
        <end position="665"/>
    </location>
</feature>
<evidence type="ECO:0000256" key="10">
    <source>
        <dbReference type="PROSITE-ProRule" id="PRU01360"/>
    </source>
</evidence>
<dbReference type="GO" id="GO:0015344">
    <property type="term" value="F:siderophore uptake transmembrane transporter activity"/>
    <property type="evidence" value="ECO:0007669"/>
    <property type="project" value="TreeGrafter"/>
</dbReference>
<gene>
    <name evidence="15" type="ordered locus">Pnap_3599</name>
</gene>
<dbReference type="PANTHER" id="PTHR30069:SF39">
    <property type="entry name" value="BLL6183 PROTEIN"/>
    <property type="match status" value="1"/>
</dbReference>
<dbReference type="PANTHER" id="PTHR30069">
    <property type="entry name" value="TONB-DEPENDENT OUTER MEMBRANE RECEPTOR"/>
    <property type="match status" value="1"/>
</dbReference>
<dbReference type="InterPro" id="IPR039426">
    <property type="entry name" value="TonB-dep_rcpt-like"/>
</dbReference>
<keyword evidence="5 10" id="KW-0812">Transmembrane</keyword>
<evidence type="ECO:0000256" key="12">
    <source>
        <dbReference type="SAM" id="MobiDB-lite"/>
    </source>
</evidence>
<keyword evidence="6 11" id="KW-0798">TonB box</keyword>